<proteinExistence type="predicted"/>
<evidence type="ECO:0000313" key="1">
    <source>
        <dbReference type="EMBL" id="KAK1785652.1"/>
    </source>
</evidence>
<evidence type="ECO:0000313" key="2">
    <source>
        <dbReference type="Proteomes" id="UP001239994"/>
    </source>
</evidence>
<gene>
    <name evidence="1" type="ORF">P4O66_019002</name>
</gene>
<dbReference type="Proteomes" id="UP001239994">
    <property type="component" value="Unassembled WGS sequence"/>
</dbReference>
<dbReference type="AlphaFoldDB" id="A0AAD8YR16"/>
<accession>A0AAD8YR16</accession>
<protein>
    <submittedName>
        <fullName evidence="1">Uncharacterized protein</fullName>
    </submittedName>
</protein>
<sequence length="117" mass="13444">MASGIKTLSELGILRQQDPEACTVTVSPTITDRRWRRRKRCDRPRKRGARAGIRARLHANPHRAARPSVLLSNVHSLENKVDYLRLDLSTQRKAANVTQHILLEEYAESVMCDVWKM</sequence>
<name>A0AAD8YR16_9TELE</name>
<dbReference type="EMBL" id="JAROKS010000026">
    <property type="protein sequence ID" value="KAK1785652.1"/>
    <property type="molecule type" value="Genomic_DNA"/>
</dbReference>
<reference evidence="1" key="1">
    <citation type="submission" date="2023-03" db="EMBL/GenBank/DDBJ databases">
        <title>Electrophorus voltai genome.</title>
        <authorList>
            <person name="Bian C."/>
        </authorList>
    </citation>
    <scope>NUCLEOTIDE SEQUENCE</scope>
    <source>
        <strain evidence="1">CB-2022</strain>
        <tissue evidence="1">Muscle</tissue>
    </source>
</reference>
<keyword evidence="2" id="KW-1185">Reference proteome</keyword>
<comment type="caution">
    <text evidence="1">The sequence shown here is derived from an EMBL/GenBank/DDBJ whole genome shotgun (WGS) entry which is preliminary data.</text>
</comment>
<organism evidence="1 2">
    <name type="scientific">Electrophorus voltai</name>
    <dbReference type="NCBI Taxonomy" id="2609070"/>
    <lineage>
        <taxon>Eukaryota</taxon>
        <taxon>Metazoa</taxon>
        <taxon>Chordata</taxon>
        <taxon>Craniata</taxon>
        <taxon>Vertebrata</taxon>
        <taxon>Euteleostomi</taxon>
        <taxon>Actinopterygii</taxon>
        <taxon>Neopterygii</taxon>
        <taxon>Teleostei</taxon>
        <taxon>Ostariophysi</taxon>
        <taxon>Gymnotiformes</taxon>
        <taxon>Gymnotoidei</taxon>
        <taxon>Gymnotidae</taxon>
        <taxon>Electrophorus</taxon>
    </lineage>
</organism>